<keyword evidence="3" id="KW-1185">Reference proteome</keyword>
<organism evidence="2 3">
    <name type="scientific">Trifolium medium</name>
    <dbReference type="NCBI Taxonomy" id="97028"/>
    <lineage>
        <taxon>Eukaryota</taxon>
        <taxon>Viridiplantae</taxon>
        <taxon>Streptophyta</taxon>
        <taxon>Embryophyta</taxon>
        <taxon>Tracheophyta</taxon>
        <taxon>Spermatophyta</taxon>
        <taxon>Magnoliopsida</taxon>
        <taxon>eudicotyledons</taxon>
        <taxon>Gunneridae</taxon>
        <taxon>Pentapetalae</taxon>
        <taxon>rosids</taxon>
        <taxon>fabids</taxon>
        <taxon>Fabales</taxon>
        <taxon>Fabaceae</taxon>
        <taxon>Papilionoideae</taxon>
        <taxon>50 kb inversion clade</taxon>
        <taxon>NPAAA clade</taxon>
        <taxon>Hologalegina</taxon>
        <taxon>IRL clade</taxon>
        <taxon>Trifolieae</taxon>
        <taxon>Trifolium</taxon>
    </lineage>
</organism>
<comment type="caution">
    <text evidence="2">The sequence shown here is derived from an EMBL/GenBank/DDBJ whole genome shotgun (WGS) entry which is preliminary data.</text>
</comment>
<feature type="non-terminal residue" evidence="2">
    <location>
        <position position="1"/>
    </location>
</feature>
<proteinExistence type="predicted"/>
<dbReference type="Proteomes" id="UP000265520">
    <property type="component" value="Unassembled WGS sequence"/>
</dbReference>
<feature type="non-terminal residue" evidence="2">
    <location>
        <position position="74"/>
    </location>
</feature>
<name>A0A392V2F5_9FABA</name>
<protein>
    <submittedName>
        <fullName evidence="2">Uncharacterized protein</fullName>
    </submittedName>
</protein>
<accession>A0A392V2F5</accession>
<reference evidence="2 3" key="1">
    <citation type="journal article" date="2018" name="Front. Plant Sci.">
        <title>Red Clover (Trifolium pratense) and Zigzag Clover (T. medium) - A Picture of Genomic Similarities and Differences.</title>
        <authorList>
            <person name="Dluhosova J."/>
            <person name="Istvanek J."/>
            <person name="Nedelnik J."/>
            <person name="Repkova J."/>
        </authorList>
    </citation>
    <scope>NUCLEOTIDE SEQUENCE [LARGE SCALE GENOMIC DNA]</scope>
    <source>
        <strain evidence="3">cv. 10/8</strain>
        <tissue evidence="2">Leaf</tissue>
    </source>
</reference>
<dbReference type="AlphaFoldDB" id="A0A392V2F5"/>
<sequence>PSSTAEDNSTENEAPPDQTLLENITITERTGGTDSVETRAEVGSVPDGTETSSHQIWTRSKAGIHKPKLPYIGV</sequence>
<evidence type="ECO:0000313" key="3">
    <source>
        <dbReference type="Proteomes" id="UP000265520"/>
    </source>
</evidence>
<feature type="compositionally biased region" description="Polar residues" evidence="1">
    <location>
        <begin position="20"/>
        <end position="35"/>
    </location>
</feature>
<evidence type="ECO:0000313" key="2">
    <source>
        <dbReference type="EMBL" id="MCI81231.1"/>
    </source>
</evidence>
<dbReference type="EMBL" id="LXQA011013958">
    <property type="protein sequence ID" value="MCI81231.1"/>
    <property type="molecule type" value="Genomic_DNA"/>
</dbReference>
<evidence type="ECO:0000256" key="1">
    <source>
        <dbReference type="SAM" id="MobiDB-lite"/>
    </source>
</evidence>
<feature type="region of interest" description="Disordered" evidence="1">
    <location>
        <begin position="1"/>
        <end position="55"/>
    </location>
</feature>